<feature type="domain" description="Chromo" evidence="1">
    <location>
        <begin position="378"/>
        <end position="431"/>
    </location>
</feature>
<dbReference type="Gene3D" id="3.30.420.10">
    <property type="entry name" value="Ribonuclease H-like superfamily/Ribonuclease H"/>
    <property type="match status" value="1"/>
</dbReference>
<evidence type="ECO:0000259" key="2">
    <source>
        <dbReference type="PROSITE" id="PS50994"/>
    </source>
</evidence>
<organism evidence="3 4">
    <name type="scientific">Phytophthora palmivora</name>
    <dbReference type="NCBI Taxonomy" id="4796"/>
    <lineage>
        <taxon>Eukaryota</taxon>
        <taxon>Sar</taxon>
        <taxon>Stramenopiles</taxon>
        <taxon>Oomycota</taxon>
        <taxon>Peronosporomycetes</taxon>
        <taxon>Peronosporales</taxon>
        <taxon>Peronosporaceae</taxon>
        <taxon>Phytophthora</taxon>
    </lineage>
</organism>
<keyword evidence="4" id="KW-1185">Reference proteome</keyword>
<dbReference type="GO" id="GO:0003676">
    <property type="term" value="F:nucleic acid binding"/>
    <property type="evidence" value="ECO:0007669"/>
    <property type="project" value="InterPro"/>
</dbReference>
<dbReference type="InterPro" id="IPR000953">
    <property type="entry name" value="Chromo/chromo_shadow_dom"/>
</dbReference>
<dbReference type="AlphaFoldDB" id="A0A2P4XAY4"/>
<name>A0A2P4XAY4_9STRA</name>
<sequence>MKEIAATQTAHIKLLPDHCTRDGNDVYHFKGKLWIPETASSLLQRLFIISHCGQPEHRGEVVMLIHLKRMFFINIVTQHARRFLEPEEGLSHDLGDHCFVRAYETKPSTGIFFSLEKALLIPCDAPTTAVGAETMLWWHSRYRIPTAWVSDNATHLKSEVLVLLSKLMKAKQQFLVAYSPWLNGSVERVNCDVIQVLRAMILEYEIAYQDWVYIIPLNQANLNLTHVQSLAGRALIEVFTGLPCPSPVSTLFVPGSKPMRVSTTSNEDINESLATLRKSIAEIRRYVTDQREKRVLLNKKRAEVYQMGNFSVGEYILRSRVDEKSQNKLLVTWVGPFVVTNCNSHSFTVKHLITCAKNSDLEVTEELREHIAAQGIVLKVKAIQEHRWNNSMQGYELLVNWEGLEAIEDSWEPLWAMYRDVKVLVDTYVRKANDTLIDGVPSGQNLR</sequence>
<feature type="domain" description="Integrase catalytic" evidence="2">
    <location>
        <begin position="82"/>
        <end position="243"/>
    </location>
</feature>
<evidence type="ECO:0000313" key="4">
    <source>
        <dbReference type="Proteomes" id="UP000237271"/>
    </source>
</evidence>
<accession>A0A2P4XAY4</accession>
<dbReference type="GO" id="GO:0015074">
    <property type="term" value="P:DNA integration"/>
    <property type="evidence" value="ECO:0007669"/>
    <property type="project" value="InterPro"/>
</dbReference>
<dbReference type="InterPro" id="IPR036397">
    <property type="entry name" value="RNaseH_sf"/>
</dbReference>
<dbReference type="SUPFAM" id="SSF54160">
    <property type="entry name" value="Chromo domain-like"/>
    <property type="match status" value="1"/>
</dbReference>
<reference evidence="3 4" key="1">
    <citation type="journal article" date="2017" name="Genome Biol. Evol.">
        <title>Phytophthora megakarya and P. palmivora, closely related causal agents of cacao black pod rot, underwent increases in genome sizes and gene numbers by different mechanisms.</title>
        <authorList>
            <person name="Ali S.S."/>
            <person name="Shao J."/>
            <person name="Lary D.J."/>
            <person name="Kronmiller B."/>
            <person name="Shen D."/>
            <person name="Strem M.D."/>
            <person name="Amoako-Attah I."/>
            <person name="Akrofi A.Y."/>
            <person name="Begoude B.A."/>
            <person name="Ten Hoopen G.M."/>
            <person name="Coulibaly K."/>
            <person name="Kebe B.I."/>
            <person name="Melnick R.L."/>
            <person name="Guiltinan M.J."/>
            <person name="Tyler B.M."/>
            <person name="Meinhardt L.W."/>
            <person name="Bailey B.A."/>
        </authorList>
    </citation>
    <scope>NUCLEOTIDE SEQUENCE [LARGE SCALE GENOMIC DNA]</scope>
    <source>
        <strain evidence="4">sbr112.9</strain>
    </source>
</reference>
<dbReference type="InterPro" id="IPR016197">
    <property type="entry name" value="Chromo-like_dom_sf"/>
</dbReference>
<dbReference type="InterPro" id="IPR012337">
    <property type="entry name" value="RNaseH-like_sf"/>
</dbReference>
<protein>
    <recommendedName>
        <fullName evidence="5">Integrase catalytic domain-containing protein</fullName>
    </recommendedName>
</protein>
<dbReference type="Gene3D" id="2.40.50.40">
    <property type="match status" value="1"/>
</dbReference>
<evidence type="ECO:0008006" key="5">
    <source>
        <dbReference type="Google" id="ProtNLM"/>
    </source>
</evidence>
<comment type="caution">
    <text evidence="3">The sequence shown here is derived from an EMBL/GenBank/DDBJ whole genome shotgun (WGS) entry which is preliminary data.</text>
</comment>
<proteinExistence type="predicted"/>
<dbReference type="SUPFAM" id="SSF53098">
    <property type="entry name" value="Ribonuclease H-like"/>
    <property type="match status" value="1"/>
</dbReference>
<dbReference type="Proteomes" id="UP000237271">
    <property type="component" value="Unassembled WGS sequence"/>
</dbReference>
<evidence type="ECO:0000313" key="3">
    <source>
        <dbReference type="EMBL" id="POM62713.1"/>
    </source>
</evidence>
<dbReference type="EMBL" id="NCKW01015510">
    <property type="protein sequence ID" value="POM62713.1"/>
    <property type="molecule type" value="Genomic_DNA"/>
</dbReference>
<dbReference type="InterPro" id="IPR001584">
    <property type="entry name" value="Integrase_cat-core"/>
</dbReference>
<gene>
    <name evidence="3" type="ORF">PHPALM_28092</name>
</gene>
<dbReference type="PROSITE" id="PS50013">
    <property type="entry name" value="CHROMO_2"/>
    <property type="match status" value="1"/>
</dbReference>
<dbReference type="PROSITE" id="PS50994">
    <property type="entry name" value="INTEGRASE"/>
    <property type="match status" value="1"/>
</dbReference>
<dbReference type="OrthoDB" id="108335at2759"/>
<evidence type="ECO:0000259" key="1">
    <source>
        <dbReference type="PROSITE" id="PS50013"/>
    </source>
</evidence>